<dbReference type="EMBL" id="UZAH01026660">
    <property type="protein sequence ID" value="VDO83818.1"/>
    <property type="molecule type" value="Genomic_DNA"/>
</dbReference>
<reference evidence="3" key="2">
    <citation type="submission" date="2019-09" db="UniProtKB">
        <authorList>
            <consortium name="WormBaseParasite"/>
        </authorList>
    </citation>
    <scope>IDENTIFICATION</scope>
</reference>
<proteinExistence type="predicted"/>
<dbReference type="WBParaSite" id="HPBE_0001013401-mRNA-1">
    <property type="protein sequence ID" value="HPBE_0001013401-mRNA-1"/>
    <property type="gene ID" value="HPBE_0001013401"/>
</dbReference>
<accession>A0A183FQT9</accession>
<sequence length="231" mass="25829">MVLIWTEAHATSPGSPIVPLIIKLFERAPAASPFVPVVCQSAPMDPSRSRGTKRGVSFVQGFHEEVRPTLGERSGVLLTSRGEQSVTGLVQRMSAKRIMAGPHYFRQLGPRYSVSDLRTSTKLGTRSRSLTCTVEKEAEMKDGQRRIHVYTKETYDRKIEVTRTTSKPDDNKGPLIPANRPPIMPPFNDAQVHTSSQNADTKIVDGKYVRTETFQEHLMKEDNKDKVEPAK</sequence>
<dbReference type="AlphaFoldDB" id="A0A183FQT9"/>
<reference evidence="1 2" key="1">
    <citation type="submission" date="2018-11" db="EMBL/GenBank/DDBJ databases">
        <authorList>
            <consortium name="Pathogen Informatics"/>
        </authorList>
    </citation>
    <scope>NUCLEOTIDE SEQUENCE [LARGE SCALE GENOMIC DNA]</scope>
</reference>
<dbReference type="Proteomes" id="UP000050761">
    <property type="component" value="Unassembled WGS sequence"/>
</dbReference>
<name>A0A183FQT9_HELPZ</name>
<dbReference type="OrthoDB" id="5819366at2759"/>
<keyword evidence="2" id="KW-1185">Reference proteome</keyword>
<evidence type="ECO:0000313" key="3">
    <source>
        <dbReference type="WBParaSite" id="HPBE_0001013401-mRNA-1"/>
    </source>
</evidence>
<evidence type="ECO:0000313" key="2">
    <source>
        <dbReference type="Proteomes" id="UP000050761"/>
    </source>
</evidence>
<protein>
    <submittedName>
        <fullName evidence="3">Hva1_TUDOR domain-containing protein</fullName>
    </submittedName>
</protein>
<evidence type="ECO:0000313" key="1">
    <source>
        <dbReference type="EMBL" id="VDO83818.1"/>
    </source>
</evidence>
<accession>A0A3P8C6K5</accession>
<gene>
    <name evidence="1" type="ORF">HPBE_LOCUS10135</name>
</gene>
<organism evidence="2 3">
    <name type="scientific">Heligmosomoides polygyrus</name>
    <name type="common">Parasitic roundworm</name>
    <dbReference type="NCBI Taxonomy" id="6339"/>
    <lineage>
        <taxon>Eukaryota</taxon>
        <taxon>Metazoa</taxon>
        <taxon>Ecdysozoa</taxon>
        <taxon>Nematoda</taxon>
        <taxon>Chromadorea</taxon>
        <taxon>Rhabditida</taxon>
        <taxon>Rhabditina</taxon>
        <taxon>Rhabditomorpha</taxon>
        <taxon>Strongyloidea</taxon>
        <taxon>Heligmosomidae</taxon>
        <taxon>Heligmosomoides</taxon>
    </lineage>
</organism>